<comment type="caution">
    <text evidence="2">The sequence shown here is derived from an EMBL/GenBank/DDBJ whole genome shotgun (WGS) entry which is preliminary data.</text>
</comment>
<evidence type="ECO:0000256" key="1">
    <source>
        <dbReference type="SAM" id="Phobius"/>
    </source>
</evidence>
<reference evidence="2 3" key="1">
    <citation type="submission" date="2020-07" db="EMBL/GenBank/DDBJ databases">
        <authorList>
            <person name="Feng X."/>
        </authorList>
    </citation>
    <scope>NUCLEOTIDE SEQUENCE [LARGE SCALE GENOMIC DNA]</scope>
    <source>
        <strain evidence="2 3">JCM14086</strain>
    </source>
</reference>
<feature type="transmembrane region" description="Helical" evidence="1">
    <location>
        <begin position="222"/>
        <end position="246"/>
    </location>
</feature>
<evidence type="ECO:0008006" key="4">
    <source>
        <dbReference type="Google" id="ProtNLM"/>
    </source>
</evidence>
<proteinExistence type="predicted"/>
<dbReference type="RefSeq" id="WP_185693748.1">
    <property type="nucleotide sequence ID" value="NZ_JACHVA010000118.1"/>
</dbReference>
<gene>
    <name evidence="2" type="ORF">H5P30_15090</name>
</gene>
<accession>A0A7X1B047</accession>
<organism evidence="2 3">
    <name type="scientific">Puniceicoccus vermicola</name>
    <dbReference type="NCBI Taxonomy" id="388746"/>
    <lineage>
        <taxon>Bacteria</taxon>
        <taxon>Pseudomonadati</taxon>
        <taxon>Verrucomicrobiota</taxon>
        <taxon>Opitutia</taxon>
        <taxon>Puniceicoccales</taxon>
        <taxon>Puniceicoccaceae</taxon>
        <taxon>Puniceicoccus</taxon>
    </lineage>
</organism>
<keyword evidence="1" id="KW-1133">Transmembrane helix</keyword>
<protein>
    <recommendedName>
        <fullName evidence="4">PilN domain-containing protein</fullName>
    </recommendedName>
</protein>
<keyword evidence="3" id="KW-1185">Reference proteome</keyword>
<dbReference type="EMBL" id="JACHVA010000118">
    <property type="protein sequence ID" value="MBC2603107.1"/>
    <property type="molecule type" value="Genomic_DNA"/>
</dbReference>
<evidence type="ECO:0000313" key="3">
    <source>
        <dbReference type="Proteomes" id="UP000525652"/>
    </source>
</evidence>
<keyword evidence="1" id="KW-0472">Membrane</keyword>
<dbReference type="AlphaFoldDB" id="A0A7X1B047"/>
<name>A0A7X1B047_9BACT</name>
<dbReference type="Proteomes" id="UP000525652">
    <property type="component" value="Unassembled WGS sequence"/>
</dbReference>
<evidence type="ECO:0000313" key="2">
    <source>
        <dbReference type="EMBL" id="MBC2603107.1"/>
    </source>
</evidence>
<keyword evidence="1" id="KW-0812">Transmembrane</keyword>
<sequence length="371" mass="41368">MNEKGKKGEGGRVVLAASRHFVFQSFEPVEGILPNEAEEAAVLAFEEELPFPGEQVAIGVYSDVAGRVAVWGCDRSVLPECGGDEFLLPEFFPLLGWSRKNGTIEYLETLEGGCLLFFETGGVIPSEVIGLQSAPDSPEFRSEVESSFEFLGRKFLGIDSLTKVSIQKVSADSRDRFVAVVLYPDGEERSWSVADESLWKADLRPTEEIQKFRTDKKSAERIWVGARIAAAFILFLIVGQGLLWGLDYWVDGKESTQRQLAPRVRSVEERADLAARLNDLGESRVSVFERLGDLNLVRPDGIQFLDVTFDEPDTFRVEGRVTNVRVLNEFVERLKSDERFSLTDAPPPRTRDGRVEFELSVRVPNQGGAQG</sequence>